<dbReference type="Gene3D" id="2.60.120.590">
    <property type="entry name" value="Alpha-ketoglutarate-dependent dioxygenase AlkB-like"/>
    <property type="match status" value="1"/>
</dbReference>
<dbReference type="PROSITE" id="PS51471">
    <property type="entry name" value="FE2OG_OXY"/>
    <property type="match status" value="1"/>
</dbReference>
<name>A0AAW0BCU6_9AGAR</name>
<proteinExistence type="predicted"/>
<evidence type="ECO:0000313" key="4">
    <source>
        <dbReference type="EMBL" id="KAK7023956.1"/>
    </source>
</evidence>
<dbReference type="InterPro" id="IPR032854">
    <property type="entry name" value="ALKBH3"/>
</dbReference>
<reference evidence="4 5" key="1">
    <citation type="journal article" date="2024" name="J Genomics">
        <title>Draft genome sequencing and assembly of Favolaschia claudopus CIRM-BRFM 2984 isolated from oak limbs.</title>
        <authorList>
            <person name="Navarro D."/>
            <person name="Drula E."/>
            <person name="Chaduli D."/>
            <person name="Cazenave R."/>
            <person name="Ahrendt S."/>
            <person name="Wang J."/>
            <person name="Lipzen A."/>
            <person name="Daum C."/>
            <person name="Barry K."/>
            <person name="Grigoriev I.V."/>
            <person name="Favel A."/>
            <person name="Rosso M.N."/>
            <person name="Martin F."/>
        </authorList>
    </citation>
    <scope>NUCLEOTIDE SEQUENCE [LARGE SCALE GENOMIC DNA]</scope>
    <source>
        <strain evidence="4 5">CIRM-BRFM 2984</strain>
    </source>
</reference>
<evidence type="ECO:0000259" key="2">
    <source>
        <dbReference type="PROSITE" id="PS50030"/>
    </source>
</evidence>
<evidence type="ECO:0000313" key="5">
    <source>
        <dbReference type="Proteomes" id="UP001362999"/>
    </source>
</evidence>
<feature type="compositionally biased region" description="Polar residues" evidence="1">
    <location>
        <begin position="75"/>
        <end position="88"/>
    </location>
</feature>
<dbReference type="SUPFAM" id="SSF51197">
    <property type="entry name" value="Clavaminate synthase-like"/>
    <property type="match status" value="1"/>
</dbReference>
<evidence type="ECO:0000256" key="1">
    <source>
        <dbReference type="SAM" id="MobiDB-lite"/>
    </source>
</evidence>
<dbReference type="InterPro" id="IPR027450">
    <property type="entry name" value="AlkB-like"/>
</dbReference>
<accession>A0AAW0BCU6</accession>
<dbReference type="PANTHER" id="PTHR31212:SF4">
    <property type="entry name" value="ALPHA-KETOGLUTARATE-DEPENDENT DIOXYGENASE ALKB HOMOLOG 3"/>
    <property type="match status" value="1"/>
</dbReference>
<dbReference type="EMBL" id="JAWWNJ010000035">
    <property type="protein sequence ID" value="KAK7023956.1"/>
    <property type="molecule type" value="Genomic_DNA"/>
</dbReference>
<feature type="domain" description="Fe2OG dioxygenase" evidence="3">
    <location>
        <begin position="262"/>
        <end position="384"/>
    </location>
</feature>
<protein>
    <submittedName>
        <fullName evidence="4">GRF zinc finger family protein</fullName>
    </submittedName>
</protein>
<sequence>MDTETLLAIVETLLDVTQSKEAIMEALIEHDGDPEAAARYLTRKSRPTEKKRPRADLTGWLKPSSAKKLKPSISDPQLETTPVASTSRARLPEGETKPVVDLMTILKQPPKPEKTAPKLPPLMLSTPEHVAEHTPCTLHPSILPPELACRLFYAMVDLSRRWNRNKWWLFDRIVESPHRTSFFARAVAAVDGSAADQADNAQWQESARAWYNGRIAETPALFPPEMEEACTIIERVVNEEIKKRIRFPLEWDGGSGDDPAWRANVAASNCYEGGKESVGFHSDQLTCLGPYPTIASLSLGTRRVFSLREVIPSDEAKSRRARTFNVPLPHNSLTIMHASCQERFKHSIPPQPALDMYRPAFPRMPGGDIESSNCRINITFRFYRPDFLPASVPRCKCNVPTILRPDMKNRVDGKTDRYWWTCYAGAQNEGKGCNLWQTMDMKKEGRGPVVADRLSAL</sequence>
<dbReference type="Pfam" id="PF13532">
    <property type="entry name" value="2OG-FeII_Oxy_2"/>
    <property type="match status" value="1"/>
</dbReference>
<dbReference type="AlphaFoldDB" id="A0AAW0BCU6"/>
<evidence type="ECO:0000259" key="3">
    <source>
        <dbReference type="PROSITE" id="PS51471"/>
    </source>
</evidence>
<dbReference type="PROSITE" id="PS50030">
    <property type="entry name" value="UBA"/>
    <property type="match status" value="1"/>
</dbReference>
<dbReference type="PANTHER" id="PTHR31212">
    <property type="entry name" value="ALPHA-KETOGLUTARATE-DEPENDENT DIOXYGENASE ALKB HOMOLOG 3"/>
    <property type="match status" value="1"/>
</dbReference>
<dbReference type="InterPro" id="IPR037151">
    <property type="entry name" value="AlkB-like_sf"/>
</dbReference>
<dbReference type="Proteomes" id="UP001362999">
    <property type="component" value="Unassembled WGS sequence"/>
</dbReference>
<dbReference type="GO" id="GO:0051213">
    <property type="term" value="F:dioxygenase activity"/>
    <property type="evidence" value="ECO:0007669"/>
    <property type="project" value="InterPro"/>
</dbReference>
<feature type="domain" description="UBA" evidence="2">
    <location>
        <begin position="1"/>
        <end position="44"/>
    </location>
</feature>
<gene>
    <name evidence="4" type="ORF">R3P38DRAFT_2955081</name>
</gene>
<organism evidence="4 5">
    <name type="scientific">Favolaschia claudopus</name>
    <dbReference type="NCBI Taxonomy" id="2862362"/>
    <lineage>
        <taxon>Eukaryota</taxon>
        <taxon>Fungi</taxon>
        <taxon>Dikarya</taxon>
        <taxon>Basidiomycota</taxon>
        <taxon>Agaricomycotina</taxon>
        <taxon>Agaricomycetes</taxon>
        <taxon>Agaricomycetidae</taxon>
        <taxon>Agaricales</taxon>
        <taxon>Marasmiineae</taxon>
        <taxon>Mycenaceae</taxon>
        <taxon>Favolaschia</taxon>
    </lineage>
</organism>
<dbReference type="GO" id="GO:0006307">
    <property type="term" value="P:DNA alkylation repair"/>
    <property type="evidence" value="ECO:0007669"/>
    <property type="project" value="InterPro"/>
</dbReference>
<keyword evidence="5" id="KW-1185">Reference proteome</keyword>
<comment type="caution">
    <text evidence="4">The sequence shown here is derived from an EMBL/GenBank/DDBJ whole genome shotgun (WGS) entry which is preliminary data.</text>
</comment>
<feature type="region of interest" description="Disordered" evidence="1">
    <location>
        <begin position="40"/>
        <end position="92"/>
    </location>
</feature>
<dbReference type="InterPro" id="IPR015940">
    <property type="entry name" value="UBA"/>
</dbReference>
<dbReference type="InterPro" id="IPR005123">
    <property type="entry name" value="Oxoglu/Fe-dep_dioxygenase_dom"/>
</dbReference>
<feature type="compositionally biased region" description="Basic residues" evidence="1">
    <location>
        <begin position="41"/>
        <end position="53"/>
    </location>
</feature>